<dbReference type="PANTHER" id="PTHR32119">
    <property type="entry name" value="OROTIDINE 5'-PHOSPHATE DECARBOXYLASE"/>
    <property type="match status" value="1"/>
</dbReference>
<dbReference type="InterPro" id="IPR011060">
    <property type="entry name" value="RibuloseP-bd_barrel"/>
</dbReference>
<keyword evidence="5 7" id="KW-0456">Lyase</keyword>
<proteinExistence type="inferred from homology"/>
<evidence type="ECO:0000256" key="6">
    <source>
        <dbReference type="ARBA" id="ARBA00049157"/>
    </source>
</evidence>
<sequence length="293" mass="31358">MFCRIIRRKTASHFCWKCSDAAVKHRECAAIDNKVRVFRARLSCAKRVKITAEISMTTELHDDASGRLIVGLDVPTIAEAEKVVEELGNAVSFYKIGYQLVFAGGLDFAKSLVAARKKVFLDMKLLDIDSTIAKGVENVAKMGVSMLTLHAYPKAMRAAVEAARGSDLCLLGVTVLTSMDNADLREAGYSDNAETLVLKRARQAHEAGMGGIVASAVEAQAIRQAVGPDMAIVTPGIRPAGSEKGDQKRVMTPADALRAGASHLVVARPIVGAPDRKAAALAILKEMRSIGRS</sequence>
<reference evidence="13" key="1">
    <citation type="journal article" date="2009" name="PLoS ONE">
        <title>Genome degradation in Brucella ovis corresponds with narrowing of its host range and tissue tropism.</title>
        <authorList>
            <person name="Tsolis R.M."/>
            <person name="Seshadri R."/>
            <person name="Santos R.L."/>
            <person name="Sangari F.J."/>
            <person name="Lobo J.M."/>
            <person name="de Jong M.F."/>
            <person name="Ren Q."/>
            <person name="Myers G."/>
            <person name="Brinkac L.M."/>
            <person name="Nelson W.C."/>
            <person name="Deboy R.T."/>
            <person name="Angiuoli S."/>
            <person name="Khouri H."/>
            <person name="Dimitrov G."/>
            <person name="Robinson J.R."/>
            <person name="Mulligan S."/>
            <person name="Walker R.L."/>
            <person name="Elzer P.E."/>
            <person name="Hassan K.A."/>
            <person name="Paulsen I.T."/>
        </authorList>
    </citation>
    <scope>NUCLEOTIDE SEQUENCE [LARGE SCALE GENOMIC DNA]</scope>
    <source>
        <strain evidence="13">ATCC 25840 / 63/290 / NCTC 10512</strain>
    </source>
</reference>
<evidence type="ECO:0000256" key="3">
    <source>
        <dbReference type="ARBA" id="ARBA00022793"/>
    </source>
</evidence>
<dbReference type="InterPro" id="IPR018089">
    <property type="entry name" value="OMPdecase_AS"/>
</dbReference>
<feature type="binding site" evidence="9">
    <location>
        <position position="267"/>
    </location>
    <ligand>
        <name>substrate</name>
    </ligand>
</feature>
<keyword evidence="4 7" id="KW-0665">Pyrimidine biosynthesis</keyword>
<comment type="caution">
    <text evidence="7">Lacks conserved residue(s) required for the propagation of feature annotation.</text>
</comment>
<dbReference type="InterPro" id="IPR013785">
    <property type="entry name" value="Aldolase_TIM"/>
</dbReference>
<evidence type="ECO:0000313" key="12">
    <source>
        <dbReference type="EMBL" id="ABQ60620.1"/>
    </source>
</evidence>
<gene>
    <name evidence="7 12" type="primary">pyrF</name>
    <name evidence="12" type="ordered locus">BOV_2044</name>
</gene>
<evidence type="ECO:0000313" key="13">
    <source>
        <dbReference type="Proteomes" id="UP000006383"/>
    </source>
</evidence>
<dbReference type="HOGENOM" id="CLU_067069_1_0_5"/>
<feature type="binding site" evidence="7 9">
    <location>
        <position position="177"/>
    </location>
    <ligand>
        <name>substrate</name>
    </ligand>
</feature>
<dbReference type="Gene3D" id="3.20.20.70">
    <property type="entry name" value="Aldolase class I"/>
    <property type="match status" value="1"/>
</dbReference>
<comment type="catalytic activity">
    <reaction evidence="6 7 10">
        <text>orotidine 5'-phosphate + H(+) = UMP + CO2</text>
        <dbReference type="Rhea" id="RHEA:11596"/>
        <dbReference type="ChEBI" id="CHEBI:15378"/>
        <dbReference type="ChEBI" id="CHEBI:16526"/>
        <dbReference type="ChEBI" id="CHEBI:57538"/>
        <dbReference type="ChEBI" id="CHEBI:57865"/>
        <dbReference type="EC" id="4.1.1.23"/>
    </reaction>
</comment>
<feature type="active site" description="Proton donor" evidence="7">
    <location>
        <position position="124"/>
    </location>
</feature>
<evidence type="ECO:0000256" key="5">
    <source>
        <dbReference type="ARBA" id="ARBA00023239"/>
    </source>
</evidence>
<dbReference type="SUPFAM" id="SSF51366">
    <property type="entry name" value="Ribulose-phoshate binding barrel"/>
    <property type="match status" value="1"/>
</dbReference>
<dbReference type="GO" id="GO:0006207">
    <property type="term" value="P:'de novo' pyrimidine nucleobase biosynthetic process"/>
    <property type="evidence" value="ECO:0007669"/>
    <property type="project" value="InterPro"/>
</dbReference>
<feature type="binding site" evidence="7">
    <location>
        <begin position="122"/>
        <end position="131"/>
    </location>
    <ligand>
        <name>substrate</name>
    </ligand>
</feature>
<dbReference type="PROSITE" id="PS00156">
    <property type="entry name" value="OMPDECASE"/>
    <property type="match status" value="1"/>
</dbReference>
<organism evidence="12 13">
    <name type="scientific">Brucella ovis (strain ATCC 25840 / 63/290 / NCTC 10512)</name>
    <dbReference type="NCBI Taxonomy" id="444178"/>
    <lineage>
        <taxon>Bacteria</taxon>
        <taxon>Pseudomonadati</taxon>
        <taxon>Pseudomonadota</taxon>
        <taxon>Alphaproteobacteria</taxon>
        <taxon>Hyphomicrobiales</taxon>
        <taxon>Brucellaceae</taxon>
        <taxon>Brucella/Ochrobactrum group</taxon>
        <taxon>Brucella</taxon>
    </lineage>
</organism>
<dbReference type="AlphaFoldDB" id="A0A0H3AP20"/>
<dbReference type="NCBIfam" id="TIGR01740">
    <property type="entry name" value="pyrF"/>
    <property type="match status" value="1"/>
</dbReference>
<feature type="active site" description="For OMPdecase activity" evidence="8">
    <location>
        <position position="122"/>
    </location>
</feature>
<comment type="pathway">
    <text evidence="2 7 10">Pyrimidine metabolism; UMP biosynthesis via de novo pathway; UMP from orotate: step 2/2.</text>
</comment>
<dbReference type="NCBIfam" id="NF001273">
    <property type="entry name" value="PRK00230.1"/>
    <property type="match status" value="1"/>
</dbReference>
<dbReference type="CDD" id="cd04725">
    <property type="entry name" value="OMP_decarboxylase_like"/>
    <property type="match status" value="1"/>
</dbReference>
<dbReference type="GO" id="GO:0044205">
    <property type="term" value="P:'de novo' UMP biosynthetic process"/>
    <property type="evidence" value="ECO:0007669"/>
    <property type="project" value="UniProtKB-UniRule"/>
</dbReference>
<evidence type="ECO:0000256" key="8">
    <source>
        <dbReference type="PIRSR" id="PIRSR614732-1"/>
    </source>
</evidence>
<evidence type="ECO:0000259" key="11">
    <source>
        <dbReference type="SMART" id="SM00934"/>
    </source>
</evidence>
<feature type="binding site" evidence="7 9">
    <location>
        <position position="238"/>
    </location>
    <ligand>
        <name>substrate</name>
    </ligand>
</feature>
<evidence type="ECO:0000256" key="7">
    <source>
        <dbReference type="HAMAP-Rule" id="MF_01200"/>
    </source>
</evidence>
<comment type="function">
    <text evidence="1 7">Catalyzes the decarboxylation of orotidine 5'-monophosphate (OMP) to uridine 5'-monophosphate (UMP).</text>
</comment>
<dbReference type="Proteomes" id="UP000006383">
    <property type="component" value="Chromosome I"/>
</dbReference>
<dbReference type="EMBL" id="CP000708">
    <property type="protein sequence ID" value="ABQ60620.1"/>
    <property type="molecule type" value="Genomic_DNA"/>
</dbReference>
<evidence type="ECO:0000256" key="1">
    <source>
        <dbReference type="ARBA" id="ARBA00002356"/>
    </source>
</evidence>
<accession>A0A0H3AP20</accession>
<feature type="domain" description="Orotidine 5'-phosphate decarboxylase" evidence="11">
    <location>
        <begin position="67"/>
        <end position="283"/>
    </location>
</feature>
<evidence type="ECO:0000256" key="2">
    <source>
        <dbReference type="ARBA" id="ARBA00004861"/>
    </source>
</evidence>
<comment type="subunit">
    <text evidence="7">Homodimer.</text>
</comment>
<dbReference type="SMART" id="SM00934">
    <property type="entry name" value="OMPdecase"/>
    <property type="match status" value="1"/>
</dbReference>
<evidence type="ECO:0000256" key="4">
    <source>
        <dbReference type="ARBA" id="ARBA00022975"/>
    </source>
</evidence>
<feature type="active site" description="For OMPdecase activity" evidence="8">
    <location>
        <position position="127"/>
    </location>
</feature>
<dbReference type="InterPro" id="IPR047596">
    <property type="entry name" value="OMPdecase_bac"/>
</dbReference>
<feature type="binding site" evidence="7 9">
    <location>
        <position position="247"/>
    </location>
    <ligand>
        <name>substrate</name>
    </ligand>
</feature>
<evidence type="ECO:0000256" key="10">
    <source>
        <dbReference type="RuleBase" id="RU000512"/>
    </source>
</evidence>
<name>A0A0H3AP20_BRUO2</name>
<protein>
    <recommendedName>
        <fullName evidence="7">Orotidine 5'-phosphate decarboxylase</fullName>
        <ecNumber evidence="7">4.1.1.23</ecNumber>
    </recommendedName>
    <alternativeName>
        <fullName evidence="7">OMP decarboxylase</fullName>
        <shortName evidence="7">OMPDCase</shortName>
        <shortName evidence="7">OMPdecase</shortName>
    </alternativeName>
</protein>
<dbReference type="Pfam" id="PF00215">
    <property type="entry name" value="OMPdecase"/>
    <property type="match status" value="1"/>
</dbReference>
<dbReference type="UniPathway" id="UPA00070">
    <property type="reaction ID" value="UER00120"/>
</dbReference>
<dbReference type="KEGG" id="bov:BOV_2044"/>
<feature type="active site" description="For OMPdecase activity" evidence="8">
    <location>
        <position position="124"/>
    </location>
</feature>
<dbReference type="GO" id="GO:0005829">
    <property type="term" value="C:cytosol"/>
    <property type="evidence" value="ECO:0007669"/>
    <property type="project" value="TreeGrafter"/>
</dbReference>
<dbReference type="PANTHER" id="PTHR32119:SF2">
    <property type="entry name" value="OROTIDINE 5'-PHOSPHATE DECARBOXYLASE"/>
    <property type="match status" value="1"/>
</dbReference>
<evidence type="ECO:0000256" key="9">
    <source>
        <dbReference type="PIRSR" id="PIRSR614732-2"/>
    </source>
</evidence>
<dbReference type="GO" id="GO:0004590">
    <property type="term" value="F:orotidine-5'-phosphate decarboxylase activity"/>
    <property type="evidence" value="ECO:0007669"/>
    <property type="project" value="UniProtKB-UniRule"/>
</dbReference>
<dbReference type="EC" id="4.1.1.23" evidence="7"/>
<comment type="similarity">
    <text evidence="7">Belongs to the OMP decarboxylase family. Type 1 subfamily.</text>
</comment>
<keyword evidence="13" id="KW-1185">Reference proteome</keyword>
<keyword evidence="3 7" id="KW-0210">Decarboxylase</keyword>
<dbReference type="InterPro" id="IPR001754">
    <property type="entry name" value="OMPdeCOase_dom"/>
</dbReference>
<feature type="binding site" evidence="7 9">
    <location>
        <position position="95"/>
    </location>
    <ligand>
        <name>substrate</name>
    </ligand>
</feature>
<feature type="binding site" evidence="7 9">
    <location>
        <position position="268"/>
    </location>
    <ligand>
        <name>substrate</name>
    </ligand>
</feature>
<dbReference type="HAMAP" id="MF_01200_B">
    <property type="entry name" value="OMPdecase_type1_B"/>
    <property type="match status" value="1"/>
</dbReference>
<dbReference type="InterPro" id="IPR014732">
    <property type="entry name" value="OMPdecase"/>
</dbReference>
<feature type="binding site" evidence="7 9">
    <location>
        <position position="73"/>
    </location>
    <ligand>
        <name>substrate</name>
    </ligand>
</feature>